<dbReference type="AlphaFoldDB" id="A0A136PSZ8"/>
<organism evidence="2 3">
    <name type="scientific">Micromonospora rosaria</name>
    <dbReference type="NCBI Taxonomy" id="47874"/>
    <lineage>
        <taxon>Bacteria</taxon>
        <taxon>Bacillati</taxon>
        <taxon>Actinomycetota</taxon>
        <taxon>Actinomycetes</taxon>
        <taxon>Micromonosporales</taxon>
        <taxon>Micromonosporaceae</taxon>
        <taxon>Micromonospora</taxon>
    </lineage>
</organism>
<feature type="domain" description="NADP-dependent oxidoreductase" evidence="1">
    <location>
        <begin position="18"/>
        <end position="305"/>
    </location>
</feature>
<comment type="caution">
    <text evidence="2">The sequence shown here is derived from an EMBL/GenBank/DDBJ whole genome shotgun (WGS) entry which is preliminary data.</text>
</comment>
<dbReference type="Pfam" id="PF00248">
    <property type="entry name" value="Aldo_ket_red"/>
    <property type="match status" value="1"/>
</dbReference>
<dbReference type="EMBL" id="LRQV01000038">
    <property type="protein sequence ID" value="KXK61572.1"/>
    <property type="molecule type" value="Genomic_DNA"/>
</dbReference>
<keyword evidence="3" id="KW-1185">Reference proteome</keyword>
<dbReference type="OrthoDB" id="9768851at2"/>
<dbReference type="GO" id="GO:0016491">
    <property type="term" value="F:oxidoreductase activity"/>
    <property type="evidence" value="ECO:0007669"/>
    <property type="project" value="InterPro"/>
</dbReference>
<dbReference type="SUPFAM" id="SSF51430">
    <property type="entry name" value="NAD(P)-linked oxidoreductase"/>
    <property type="match status" value="1"/>
</dbReference>
<dbReference type="CDD" id="cd19152">
    <property type="entry name" value="AKR_AKR15A"/>
    <property type="match status" value="1"/>
</dbReference>
<dbReference type="PANTHER" id="PTHR42686">
    <property type="entry name" value="GH17980P-RELATED"/>
    <property type="match status" value="1"/>
</dbReference>
<evidence type="ECO:0000259" key="1">
    <source>
        <dbReference type="Pfam" id="PF00248"/>
    </source>
</evidence>
<dbReference type="InterPro" id="IPR023210">
    <property type="entry name" value="NADP_OxRdtase_dom"/>
</dbReference>
<gene>
    <name evidence="2" type="ORF">AWW66_12970</name>
</gene>
<accession>A0A136PSZ8</accession>
<dbReference type="GO" id="GO:0005829">
    <property type="term" value="C:cytosol"/>
    <property type="evidence" value="ECO:0007669"/>
    <property type="project" value="TreeGrafter"/>
</dbReference>
<evidence type="ECO:0000313" key="3">
    <source>
        <dbReference type="Proteomes" id="UP000070620"/>
    </source>
</evidence>
<reference evidence="2 3" key="1">
    <citation type="submission" date="2016-01" db="EMBL/GenBank/DDBJ databases">
        <title>Whole genome sequence and analysis of Micromonospora rosaria DSM 803, which can produce antibacterial substance rosamicin.</title>
        <authorList>
            <person name="Yang H."/>
            <person name="He X."/>
            <person name="Zhu D."/>
        </authorList>
    </citation>
    <scope>NUCLEOTIDE SEQUENCE [LARGE SCALE GENOMIC DNA]</scope>
    <source>
        <strain evidence="2 3">DSM 803</strain>
    </source>
</reference>
<dbReference type="Gene3D" id="3.20.20.100">
    <property type="entry name" value="NADP-dependent oxidoreductase domain"/>
    <property type="match status" value="1"/>
</dbReference>
<sequence>MRATETALLGRTGVSVTRLGFGLAPIGGLYEAVGDAAARVTVETAWDLGLRYFDTAPLYGCGLSERRAGAVLAGKPRAEFTLSTKVGRLLVPGGVDTQDLWAEPTDLTPRFDFSYAGVRRSYAESLDRLGLDRIDIAHIHDPDDHLAEALRGAYPALAELRATGEIGAVSAGMNQAPMLVDLARAADFDCFMLAGRYTLLDQSGLADLLPLCQDRGIAVLSAGVYNSGLLADPRPGAYYDYLPADRTLLARAQAIRRVCDRHGVPLRAAAIQFPLGHPAVASVVVGARDPGQIADNVTMFEWHIPGALWADLKRSGLLPEDVPTP</sequence>
<protein>
    <submittedName>
        <fullName evidence="2">Aldo/keto reductase</fullName>
    </submittedName>
</protein>
<proteinExistence type="predicted"/>
<dbReference type="RefSeq" id="WP_067364825.1">
    <property type="nucleotide sequence ID" value="NZ_JBIUBN010000002.1"/>
</dbReference>
<evidence type="ECO:0000313" key="2">
    <source>
        <dbReference type="EMBL" id="KXK61572.1"/>
    </source>
</evidence>
<dbReference type="PANTHER" id="PTHR42686:SF1">
    <property type="entry name" value="GH17980P-RELATED"/>
    <property type="match status" value="1"/>
</dbReference>
<dbReference type="Proteomes" id="UP000070620">
    <property type="component" value="Unassembled WGS sequence"/>
</dbReference>
<dbReference type="InterPro" id="IPR036812">
    <property type="entry name" value="NAD(P)_OxRdtase_dom_sf"/>
</dbReference>
<dbReference type="InterPro" id="IPR020471">
    <property type="entry name" value="AKR"/>
</dbReference>
<name>A0A136PSZ8_9ACTN</name>